<evidence type="ECO:0000313" key="4">
    <source>
        <dbReference type="EMBL" id="CAK0852596.1"/>
    </source>
</evidence>
<proteinExistence type="predicted"/>
<feature type="region of interest" description="Disordered" evidence="1">
    <location>
        <begin position="272"/>
        <end position="294"/>
    </location>
</feature>
<accession>A0ABN9U1D3</accession>
<comment type="caution">
    <text evidence="4">The sequence shown here is derived from an EMBL/GenBank/DDBJ whole genome shotgun (WGS) entry which is preliminary data.</text>
</comment>
<name>A0ABN9U1D3_9DINO</name>
<feature type="region of interest" description="Disordered" evidence="1">
    <location>
        <begin position="445"/>
        <end position="474"/>
    </location>
</feature>
<evidence type="ECO:0000313" key="3">
    <source>
        <dbReference type="EMBL" id="CAK0852371.1"/>
    </source>
</evidence>
<dbReference type="EMBL" id="CAUYUJ010015325">
    <property type="protein sequence ID" value="CAK0852596.1"/>
    <property type="molecule type" value="Genomic_DNA"/>
</dbReference>
<feature type="chain" id="PRO_5045028953" evidence="2">
    <location>
        <begin position="22"/>
        <end position="690"/>
    </location>
</feature>
<feature type="compositionally biased region" description="Low complexity" evidence="1">
    <location>
        <begin position="193"/>
        <end position="202"/>
    </location>
</feature>
<evidence type="ECO:0000256" key="2">
    <source>
        <dbReference type="SAM" id="SignalP"/>
    </source>
</evidence>
<sequence>MKTFAACLLLCLAAGVPAGAADVSPIGKVLEMIGGLQQKVISEGEASHKVFAEFSEWCEDRARQLSNSIKTSEGQMQDLKARIEKDAASMEAFSTKIEELATSIASDQAELDAATKVRENERKDFVAEEAELMQVVDALSRAIAILEREMDKAGGASLVQVKSAGSLAQALAAMVQASVISSTDASRLTGLLQQQRQAQQANEDADDEDDGAPDASVYEGQSGGIIDTLQDLLDKAEKQLDGLRKAETTSKNNFEILEQSLNDAMKFSSQDMEEAKKGLATSTGSKAKAEGDLAATSKDLQADKEAKAQLHSDCMEKAEDFEAETKSRSEELKALAEAKKVLQDTTAGAADQTYSLLQVASQGRSGGRAETQGVQVVRFVRRLATEQNSTALAQLAMRMTSAIRVGSKTGDDIFAKVKSLISDLIKSLEMEAAADVKHKEYCDRQLGDNEEKEEDKQDEIGKMTSKIDEATSGSEKLKEEVAGLQKGLAALAASEQEMSRLRAEEKALYDGNKPEMEKGLEGVKLALKILGDYYASEGKAHSSADGAGAGILGLLEVIESDLSKGLAEMVAAEEEAVAEYESESNENAIEKTQKSQDVKYKSQEALDLDKAVAEAKADRSGVQKELGAVQSVLKSLHDECDGKVEPYEEMQRRRAAEVAGLKSALHVLEGEAVLLQKRGGARRLRAHAAA</sequence>
<dbReference type="Proteomes" id="UP001189429">
    <property type="component" value="Unassembled WGS sequence"/>
</dbReference>
<dbReference type="EMBL" id="CAUYUJ010015310">
    <property type="protein sequence ID" value="CAK0852371.1"/>
    <property type="molecule type" value="Genomic_DNA"/>
</dbReference>
<keyword evidence="2" id="KW-0732">Signal</keyword>
<feature type="signal peptide" evidence="2">
    <location>
        <begin position="1"/>
        <end position="21"/>
    </location>
</feature>
<reference evidence="4" key="1">
    <citation type="submission" date="2023-10" db="EMBL/GenBank/DDBJ databases">
        <authorList>
            <person name="Chen Y."/>
            <person name="Shah S."/>
            <person name="Dougan E. K."/>
            <person name="Thang M."/>
            <person name="Chan C."/>
        </authorList>
    </citation>
    <scope>NUCLEOTIDE SEQUENCE [LARGE SCALE GENOMIC DNA]</scope>
</reference>
<keyword evidence="5" id="KW-1185">Reference proteome</keyword>
<feature type="compositionally biased region" description="Acidic residues" evidence="1">
    <location>
        <begin position="203"/>
        <end position="212"/>
    </location>
</feature>
<evidence type="ECO:0000256" key="1">
    <source>
        <dbReference type="SAM" id="MobiDB-lite"/>
    </source>
</evidence>
<gene>
    <name evidence="3" type="ORF">PCOR1329_LOCUS44195</name>
    <name evidence="4" type="ORF">PCOR1329_LOCUS44326</name>
</gene>
<feature type="region of interest" description="Disordered" evidence="1">
    <location>
        <begin position="192"/>
        <end position="220"/>
    </location>
</feature>
<evidence type="ECO:0000313" key="5">
    <source>
        <dbReference type="Proteomes" id="UP001189429"/>
    </source>
</evidence>
<organism evidence="4 5">
    <name type="scientific">Prorocentrum cordatum</name>
    <dbReference type="NCBI Taxonomy" id="2364126"/>
    <lineage>
        <taxon>Eukaryota</taxon>
        <taxon>Sar</taxon>
        <taxon>Alveolata</taxon>
        <taxon>Dinophyceae</taxon>
        <taxon>Prorocentrales</taxon>
        <taxon>Prorocentraceae</taxon>
        <taxon>Prorocentrum</taxon>
    </lineage>
</organism>
<protein>
    <submittedName>
        <fullName evidence="4">Uncharacterized protein</fullName>
    </submittedName>
</protein>